<organism evidence="2 3">
    <name type="scientific">Pseudomonas amygdali pv. mori str. 301020</name>
    <dbReference type="NCBI Taxonomy" id="629261"/>
    <lineage>
        <taxon>Bacteria</taxon>
        <taxon>Pseudomonadati</taxon>
        <taxon>Pseudomonadota</taxon>
        <taxon>Gammaproteobacteria</taxon>
        <taxon>Pseudomonadales</taxon>
        <taxon>Pseudomonadaceae</taxon>
        <taxon>Pseudomonas</taxon>
        <taxon>Pseudomonas amygdali</taxon>
    </lineage>
</organism>
<evidence type="ECO:0000313" key="3">
    <source>
        <dbReference type="Proteomes" id="UP000003465"/>
    </source>
</evidence>
<gene>
    <name evidence="2" type="ORF">PSYMO_13876</name>
</gene>
<reference evidence="2 3" key="1">
    <citation type="journal article" date="2011" name="PLoS Pathog.">
        <title>Dynamic evolution of pathogenicity revealed by sequencing and comparative genomics of 19 Pseudomonas syringae isolates.</title>
        <authorList>
            <person name="Baltrus D.A."/>
            <person name="Nishimura M.T."/>
            <person name="Romanchuk A."/>
            <person name="Chang J.H."/>
            <person name="Mukhtar M.S."/>
            <person name="Cherkis K."/>
            <person name="Roach J."/>
            <person name="Grant S.R."/>
            <person name="Jones C.D."/>
            <person name="Dangl J.L."/>
        </authorList>
    </citation>
    <scope>NUCLEOTIDE SEQUENCE [LARGE SCALE GENOMIC DNA]</scope>
    <source>
        <strain evidence="2 3">301020</strain>
    </source>
</reference>
<comment type="caution">
    <text evidence="2">The sequence shown here is derived from an EMBL/GenBank/DDBJ whole genome shotgun (WGS) entry which is preliminary data.</text>
</comment>
<proteinExistence type="predicted"/>
<sequence length="68" mass="7591">MGAILITGKKRGAKDNGNDLQSKWPRPAIIEFFRQTLIESIRPHEPALTVNEPESMHFDLQSSATGQD</sequence>
<feature type="region of interest" description="Disordered" evidence="1">
    <location>
        <begin position="1"/>
        <end position="21"/>
    </location>
</feature>
<evidence type="ECO:0000256" key="1">
    <source>
        <dbReference type="SAM" id="MobiDB-lite"/>
    </source>
</evidence>
<accession>A0A656G9W9</accession>
<dbReference type="EMBL" id="AEAG01000537">
    <property type="protein sequence ID" value="EGH22518.1"/>
    <property type="molecule type" value="Genomic_DNA"/>
</dbReference>
<evidence type="ECO:0000313" key="2">
    <source>
        <dbReference type="EMBL" id="EGH22518.1"/>
    </source>
</evidence>
<name>A0A656G9W9_PSEA0</name>
<dbReference type="AlphaFoldDB" id="A0A656G9W9"/>
<dbReference type="Proteomes" id="UP000003465">
    <property type="component" value="Unassembled WGS sequence"/>
</dbReference>
<protein>
    <submittedName>
        <fullName evidence="2">Uncharacterized protein</fullName>
    </submittedName>
</protein>